<feature type="domain" description="NAD-dependent epimerase/dehydratase" evidence="1">
    <location>
        <begin position="7"/>
        <end position="230"/>
    </location>
</feature>
<dbReference type="AlphaFoldDB" id="A0A926HNU9"/>
<proteinExistence type="predicted"/>
<dbReference type="GO" id="GO:0005737">
    <property type="term" value="C:cytoplasm"/>
    <property type="evidence" value="ECO:0007669"/>
    <property type="project" value="TreeGrafter"/>
</dbReference>
<gene>
    <name evidence="2" type="ORF">H8696_01580</name>
</gene>
<dbReference type="Pfam" id="PF01370">
    <property type="entry name" value="Epimerase"/>
    <property type="match status" value="1"/>
</dbReference>
<dbReference type="Gene3D" id="3.40.50.720">
    <property type="entry name" value="NAD(P)-binding Rossmann-like Domain"/>
    <property type="match status" value="1"/>
</dbReference>
<dbReference type="PANTHER" id="PTHR48079">
    <property type="entry name" value="PROTEIN YEEZ"/>
    <property type="match status" value="1"/>
</dbReference>
<evidence type="ECO:0000313" key="3">
    <source>
        <dbReference type="Proteomes" id="UP000623172"/>
    </source>
</evidence>
<dbReference type="PANTHER" id="PTHR48079:SF6">
    <property type="entry name" value="NAD(P)-BINDING DOMAIN-CONTAINING PROTEIN-RELATED"/>
    <property type="match status" value="1"/>
</dbReference>
<dbReference type="RefSeq" id="WP_249314512.1">
    <property type="nucleotide sequence ID" value="NZ_JACRSR010000001.1"/>
</dbReference>
<evidence type="ECO:0000259" key="1">
    <source>
        <dbReference type="Pfam" id="PF01370"/>
    </source>
</evidence>
<organism evidence="2 3">
    <name type="scientific">Gehongia tenuis</name>
    <dbReference type="NCBI Taxonomy" id="2763655"/>
    <lineage>
        <taxon>Bacteria</taxon>
        <taxon>Bacillati</taxon>
        <taxon>Bacillota</taxon>
        <taxon>Clostridia</taxon>
        <taxon>Christensenellales</taxon>
        <taxon>Christensenellaceae</taxon>
        <taxon>Gehongia</taxon>
    </lineage>
</organism>
<name>A0A926HNU9_9FIRM</name>
<accession>A0A926HNU9</accession>
<dbReference type="InterPro" id="IPR001509">
    <property type="entry name" value="Epimerase_deHydtase"/>
</dbReference>
<comment type="caution">
    <text evidence="2">The sequence shown here is derived from an EMBL/GenBank/DDBJ whole genome shotgun (WGS) entry which is preliminary data.</text>
</comment>
<dbReference type="EMBL" id="JACRSR010000001">
    <property type="protein sequence ID" value="MBC8530538.1"/>
    <property type="molecule type" value="Genomic_DNA"/>
</dbReference>
<dbReference type="GO" id="GO:0004029">
    <property type="term" value="F:aldehyde dehydrogenase (NAD+) activity"/>
    <property type="evidence" value="ECO:0007669"/>
    <property type="project" value="TreeGrafter"/>
</dbReference>
<keyword evidence="3" id="KW-1185">Reference proteome</keyword>
<dbReference type="InterPro" id="IPR036291">
    <property type="entry name" value="NAD(P)-bd_dom_sf"/>
</dbReference>
<protein>
    <submittedName>
        <fullName evidence="2">NAD-dependent epimerase/dehydratase family protein</fullName>
    </submittedName>
</protein>
<reference evidence="2" key="1">
    <citation type="submission" date="2020-08" db="EMBL/GenBank/DDBJ databases">
        <title>Genome public.</title>
        <authorList>
            <person name="Liu C."/>
            <person name="Sun Q."/>
        </authorList>
    </citation>
    <scope>NUCLEOTIDE SEQUENCE</scope>
    <source>
        <strain evidence="2">NSJ-53</strain>
    </source>
</reference>
<sequence>MSTIYGVTGAMGHLGGTVVRVLAQRGERVRALALPGDHSKTLTGVSAEMFTGDVRHAVSLEPFLTVPKGDRLVVIHAAGIVSIASKFDQNVYDVNVKGTQNIVDGCLRHRAERLIHVSSVHAIPPGEKGETITEVDSFRPDRVEGLYARTKAEATQRVLDATLEGLDAVVVHPSGILGPGDYGHGHLTQLIKDFLDGRLTACVNGGYDFVDVRDVTDGILSAAESGRTGECYILSGAFCTIPVLLRVLAEVSGKKPIRTVLPTWFAKFTAPLAETYYKILRQPPLYTAYSLYTLSCPAKFSHGKAELELGYHPRSLTDTLRDTVAWLRSQGLVKPFRGAPQPAG</sequence>
<evidence type="ECO:0000313" key="2">
    <source>
        <dbReference type="EMBL" id="MBC8530538.1"/>
    </source>
</evidence>
<dbReference type="Proteomes" id="UP000623172">
    <property type="component" value="Unassembled WGS sequence"/>
</dbReference>
<dbReference type="InterPro" id="IPR051783">
    <property type="entry name" value="NAD(P)-dependent_oxidoreduct"/>
</dbReference>
<dbReference type="SUPFAM" id="SSF51735">
    <property type="entry name" value="NAD(P)-binding Rossmann-fold domains"/>
    <property type="match status" value="1"/>
</dbReference>